<sequence length="140" mass="15043">MATRIEQLEQRLATMASFQHQSHSKGEAPTSYGGDDLFYMASVAQIEAFVTVTRGVTRASEPRGAIVELDPHRVDTDISSSVMSRMVTSLLGSPTFSANDLMALGVDLTRVFRLTSTLCERGTVVATSAEVCEGVDVGQL</sequence>
<protein>
    <submittedName>
        <fullName evidence="1">Uncharacterized protein</fullName>
    </submittedName>
</protein>
<accession>A0ABP1BGZ5</accession>
<proteinExistence type="predicted"/>
<reference evidence="1" key="1">
    <citation type="submission" date="2024-03" db="EMBL/GenBank/DDBJ databases">
        <authorList>
            <consortium name="ELIXIR-Norway"/>
            <consortium name="Elixir Norway"/>
        </authorList>
    </citation>
    <scope>NUCLEOTIDE SEQUENCE</scope>
</reference>
<gene>
    <name evidence="1" type="ORF">CSSPJE1EN2_LOCUS17112</name>
</gene>
<dbReference type="EMBL" id="OZ023705">
    <property type="protein sequence ID" value="CAK9874863.1"/>
    <property type="molecule type" value="Genomic_DNA"/>
</dbReference>
<dbReference type="Proteomes" id="UP001497522">
    <property type="component" value="Chromosome 4"/>
</dbReference>
<evidence type="ECO:0000313" key="1">
    <source>
        <dbReference type="EMBL" id="CAK9874863.1"/>
    </source>
</evidence>
<name>A0ABP1BGZ5_9BRYO</name>
<organism evidence="1 2">
    <name type="scientific">Sphagnum jensenii</name>
    <dbReference type="NCBI Taxonomy" id="128206"/>
    <lineage>
        <taxon>Eukaryota</taxon>
        <taxon>Viridiplantae</taxon>
        <taxon>Streptophyta</taxon>
        <taxon>Embryophyta</taxon>
        <taxon>Bryophyta</taxon>
        <taxon>Sphagnophytina</taxon>
        <taxon>Sphagnopsida</taxon>
        <taxon>Sphagnales</taxon>
        <taxon>Sphagnaceae</taxon>
        <taxon>Sphagnum</taxon>
    </lineage>
</organism>
<evidence type="ECO:0000313" key="2">
    <source>
        <dbReference type="Proteomes" id="UP001497522"/>
    </source>
</evidence>
<keyword evidence="2" id="KW-1185">Reference proteome</keyword>